<feature type="transmembrane region" description="Helical" evidence="1">
    <location>
        <begin position="20"/>
        <end position="49"/>
    </location>
</feature>
<dbReference type="Proteomes" id="UP000597762">
    <property type="component" value="Unassembled WGS sequence"/>
</dbReference>
<reference evidence="2" key="1">
    <citation type="submission" date="2021-01" db="EMBL/GenBank/DDBJ databases">
        <authorList>
            <person name="Li R."/>
            <person name="Bekaert M."/>
        </authorList>
    </citation>
    <scope>NUCLEOTIDE SEQUENCE</scope>
    <source>
        <strain evidence="2">Farmed</strain>
    </source>
</reference>
<evidence type="ECO:0000313" key="3">
    <source>
        <dbReference type="Proteomes" id="UP000597762"/>
    </source>
</evidence>
<accession>A0A812EWD2</accession>
<comment type="caution">
    <text evidence="2">The sequence shown here is derived from an EMBL/GenBank/DDBJ whole genome shotgun (WGS) entry which is preliminary data.</text>
</comment>
<sequence length="181" mass="20820">MNHNLLLSEIHISFHICLPIYIAFLILICISLSHSFSVFIAFVSFFSLLFRQFHSLQVSILLFQFLSSSCAFFSHLFLLFSYCSLSSLSHMPSFFSFVSPSLLYAIIFSFVSPSLLYAIIFSFVTLSYAIIFLFRLSLSLSLICHHFSLSFLSFMPSLFSSYSHHLYFTSYNTTFPSFLPT</sequence>
<evidence type="ECO:0000313" key="2">
    <source>
        <dbReference type="EMBL" id="CAE1330623.1"/>
    </source>
</evidence>
<organism evidence="2 3">
    <name type="scientific">Acanthosepion pharaonis</name>
    <name type="common">Pharaoh cuttlefish</name>
    <name type="synonym">Sepia pharaonis</name>
    <dbReference type="NCBI Taxonomy" id="158019"/>
    <lineage>
        <taxon>Eukaryota</taxon>
        <taxon>Metazoa</taxon>
        <taxon>Spiralia</taxon>
        <taxon>Lophotrochozoa</taxon>
        <taxon>Mollusca</taxon>
        <taxon>Cephalopoda</taxon>
        <taxon>Coleoidea</taxon>
        <taxon>Decapodiformes</taxon>
        <taxon>Sepiida</taxon>
        <taxon>Sepiina</taxon>
        <taxon>Sepiidae</taxon>
        <taxon>Acanthosepion</taxon>
    </lineage>
</organism>
<dbReference type="EMBL" id="CAHIKZ030005582">
    <property type="protein sequence ID" value="CAE1330623.1"/>
    <property type="molecule type" value="Genomic_DNA"/>
</dbReference>
<keyword evidence="1" id="KW-0472">Membrane</keyword>
<keyword evidence="1" id="KW-0812">Transmembrane</keyword>
<feature type="transmembrane region" description="Helical" evidence="1">
    <location>
        <begin position="102"/>
        <end position="131"/>
    </location>
</feature>
<name>A0A812EWD2_ACAPH</name>
<feature type="transmembrane region" description="Helical" evidence="1">
    <location>
        <begin position="61"/>
        <end position="82"/>
    </location>
</feature>
<protein>
    <submittedName>
        <fullName evidence="2">Uncharacterized protein</fullName>
    </submittedName>
</protein>
<keyword evidence="1" id="KW-1133">Transmembrane helix</keyword>
<keyword evidence="3" id="KW-1185">Reference proteome</keyword>
<dbReference type="AlphaFoldDB" id="A0A812EWD2"/>
<gene>
    <name evidence="2" type="ORF">SPHA_79908</name>
</gene>
<evidence type="ECO:0000256" key="1">
    <source>
        <dbReference type="SAM" id="Phobius"/>
    </source>
</evidence>
<feature type="transmembrane region" description="Helical" evidence="1">
    <location>
        <begin position="138"/>
        <end position="159"/>
    </location>
</feature>
<proteinExistence type="predicted"/>